<feature type="region of interest" description="Disordered" evidence="1">
    <location>
        <begin position="466"/>
        <end position="485"/>
    </location>
</feature>
<keyword evidence="4" id="KW-1185">Reference proteome</keyword>
<proteinExistence type="predicted"/>
<evidence type="ECO:0000259" key="2">
    <source>
        <dbReference type="PROSITE" id="PS50181"/>
    </source>
</evidence>
<dbReference type="InterPro" id="IPR036047">
    <property type="entry name" value="F-box-like_dom_sf"/>
</dbReference>
<reference evidence="3" key="1">
    <citation type="submission" date="2022-08" db="EMBL/GenBank/DDBJ databases">
        <authorList>
            <person name="Marques A."/>
        </authorList>
    </citation>
    <scope>NUCLEOTIDE SEQUENCE</scope>
    <source>
        <strain evidence="3">RhyPub2mFocal</strain>
        <tissue evidence="3">Leaves</tissue>
    </source>
</reference>
<dbReference type="Proteomes" id="UP001140206">
    <property type="component" value="Chromosome 1"/>
</dbReference>
<dbReference type="Pfam" id="PF00646">
    <property type="entry name" value="F-box"/>
    <property type="match status" value="1"/>
</dbReference>
<accession>A0AAV8H9M1</accession>
<dbReference type="InterPro" id="IPR001810">
    <property type="entry name" value="F-box_dom"/>
</dbReference>
<dbReference type="AlphaFoldDB" id="A0AAV8H9M1"/>
<dbReference type="Gene3D" id="1.20.1280.50">
    <property type="match status" value="1"/>
</dbReference>
<evidence type="ECO:0000256" key="1">
    <source>
        <dbReference type="SAM" id="MobiDB-lite"/>
    </source>
</evidence>
<dbReference type="InterPro" id="IPR053197">
    <property type="entry name" value="F-box_SCFL_complex_component"/>
</dbReference>
<dbReference type="EMBL" id="JAMFTS010000001">
    <property type="protein sequence ID" value="KAJ4812081.1"/>
    <property type="molecule type" value="Genomic_DNA"/>
</dbReference>
<protein>
    <submittedName>
        <fullName evidence="3">F-box/FBD/LRR protein</fullName>
    </submittedName>
</protein>
<dbReference type="PANTHER" id="PTHR34223:SF51">
    <property type="entry name" value="OS06G0556300 PROTEIN"/>
    <property type="match status" value="1"/>
</dbReference>
<dbReference type="PROSITE" id="PS50181">
    <property type="entry name" value="FBOX"/>
    <property type="match status" value="1"/>
</dbReference>
<evidence type="ECO:0000313" key="4">
    <source>
        <dbReference type="Proteomes" id="UP001140206"/>
    </source>
</evidence>
<dbReference type="SUPFAM" id="SSF81383">
    <property type="entry name" value="F-box domain"/>
    <property type="match status" value="1"/>
</dbReference>
<comment type="caution">
    <text evidence="3">The sequence shown here is derived from an EMBL/GenBank/DDBJ whole genome shotgun (WGS) entry which is preliminary data.</text>
</comment>
<name>A0AAV8H9M1_9POAL</name>
<sequence>MALSKPELPSSSDEVDRLSELPEPLLLQILSFLSLKFAIRTSAVSRRFRHLWTASPSVNIDRLDFHSGVAFNDAINRFFRLRNPSAPLVRISLKSYLLPPNKSVINWLNSAHALGLRELSIHTSIFEAFFPHILSFHSLQSLELTSCASWDLSRRYFLPATFKQILPPTFLATNLRSLHFQAKLSSSDVRRFIMEQNQLEYLCLEAVPYHAVDIFSPTVKKAKLIFGRVEPKINLSFPVLQFLDLSILLHPRLTKFEVEMPLLKKANLKIPYVSEVSVPVLGEILRCFCNVSELSIHVGDAFPDDTEPSQRHKRLKQAKYQFHLIELRKGLPTFCHLQNLKLSMCFHKYGISDLICFLQNTPVLESLQLHHVEFSEGWESKLPQDLEGNDQHVHFSNLHLGDTKIELVRCLRGEGHHTKCKRRRMSHSVCITKAKVDAILAKHMEKVTAQLTSTMQTFLERLNLPPLLTDNPPRQSHLPTQRIGV</sequence>
<evidence type="ECO:0000313" key="3">
    <source>
        <dbReference type="EMBL" id="KAJ4812081.1"/>
    </source>
</evidence>
<dbReference type="SMART" id="SM00256">
    <property type="entry name" value="FBOX"/>
    <property type="match status" value="1"/>
</dbReference>
<dbReference type="PANTHER" id="PTHR34223">
    <property type="entry name" value="OS11G0201299 PROTEIN"/>
    <property type="match status" value="1"/>
</dbReference>
<organism evidence="3 4">
    <name type="scientific">Rhynchospora pubera</name>
    <dbReference type="NCBI Taxonomy" id="906938"/>
    <lineage>
        <taxon>Eukaryota</taxon>
        <taxon>Viridiplantae</taxon>
        <taxon>Streptophyta</taxon>
        <taxon>Embryophyta</taxon>
        <taxon>Tracheophyta</taxon>
        <taxon>Spermatophyta</taxon>
        <taxon>Magnoliopsida</taxon>
        <taxon>Liliopsida</taxon>
        <taxon>Poales</taxon>
        <taxon>Cyperaceae</taxon>
        <taxon>Cyperoideae</taxon>
        <taxon>Rhynchosporeae</taxon>
        <taxon>Rhynchospora</taxon>
    </lineage>
</organism>
<gene>
    <name evidence="3" type="ORF">LUZ62_024647</name>
</gene>
<feature type="domain" description="F-box" evidence="2">
    <location>
        <begin position="15"/>
        <end position="63"/>
    </location>
</feature>
<dbReference type="SUPFAM" id="SSF52047">
    <property type="entry name" value="RNI-like"/>
    <property type="match status" value="1"/>
</dbReference>